<feature type="compositionally biased region" description="Low complexity" evidence="2">
    <location>
        <begin position="314"/>
        <end position="325"/>
    </location>
</feature>
<name>A2DU31_TRIV3</name>
<feature type="compositionally biased region" description="Acidic residues" evidence="2">
    <location>
        <begin position="408"/>
        <end position="417"/>
    </location>
</feature>
<dbReference type="InterPro" id="IPR028288">
    <property type="entry name" value="SCAR/WAVE_fam"/>
</dbReference>
<dbReference type="GO" id="GO:0003779">
    <property type="term" value="F:actin binding"/>
    <property type="evidence" value="ECO:0007669"/>
    <property type="project" value="UniProtKB-KW"/>
</dbReference>
<protein>
    <recommendedName>
        <fullName evidence="5">WH2 motif family protein</fullName>
    </recommendedName>
</protein>
<dbReference type="GO" id="GO:0030036">
    <property type="term" value="P:actin cytoskeleton organization"/>
    <property type="evidence" value="ECO:0007669"/>
    <property type="project" value="InterPro"/>
</dbReference>
<dbReference type="VEuPathDB" id="TrichDB:TVAGG3_0438980"/>
<organism evidence="3 4">
    <name type="scientific">Trichomonas vaginalis (strain ATCC PRA-98 / G3)</name>
    <dbReference type="NCBI Taxonomy" id="412133"/>
    <lineage>
        <taxon>Eukaryota</taxon>
        <taxon>Metamonada</taxon>
        <taxon>Parabasalia</taxon>
        <taxon>Trichomonadida</taxon>
        <taxon>Trichomonadidae</taxon>
        <taxon>Trichomonas</taxon>
    </lineage>
</organism>
<feature type="compositionally biased region" description="Basic and acidic residues" evidence="2">
    <location>
        <begin position="192"/>
        <end position="219"/>
    </location>
</feature>
<dbReference type="Proteomes" id="UP000001542">
    <property type="component" value="Unassembled WGS sequence"/>
</dbReference>
<gene>
    <name evidence="3" type="ORF">TVAG_277900</name>
</gene>
<keyword evidence="4" id="KW-1185">Reference proteome</keyword>
<dbReference type="PANTHER" id="PTHR12902:SF1">
    <property type="entry name" value="WISKOTT-ALDRICH SYNDROME PROTEIN FAMILY MEMBER"/>
    <property type="match status" value="1"/>
</dbReference>
<comment type="similarity">
    <text evidence="1">Belongs to the SCAR/WAVE family.</text>
</comment>
<feature type="region of interest" description="Disordered" evidence="2">
    <location>
        <begin position="400"/>
        <end position="423"/>
    </location>
</feature>
<dbReference type="EMBL" id="DS113247">
    <property type="protein sequence ID" value="EAY16024.1"/>
    <property type="molecule type" value="Genomic_DNA"/>
</dbReference>
<feature type="region of interest" description="Disordered" evidence="2">
    <location>
        <begin position="192"/>
        <end position="263"/>
    </location>
</feature>
<dbReference type="KEGG" id="tva:4774029"/>
<dbReference type="VEuPathDB" id="TrichDB:TVAG_277900"/>
<evidence type="ECO:0000256" key="1">
    <source>
        <dbReference type="ARBA" id="ARBA00006993"/>
    </source>
</evidence>
<dbReference type="AlphaFoldDB" id="A2DU31"/>
<feature type="compositionally biased region" description="Low complexity" evidence="2">
    <location>
        <begin position="277"/>
        <end position="293"/>
    </location>
</feature>
<dbReference type="OrthoDB" id="10648319at2759"/>
<sequence length="423" mass="45432">MFPARPIVALDSHPGIVRFKGFPEDMKLNTLANIRTVGLFRQSECLTAYAMEVFVDIANQVNSILKRIQDISERSKALEAKLPGAIEVVKNTNRKFWPYSSPDFPIPKDAQNDDDVNKEFEFDQPTLVKKVITKADPAPDFSAFEAITKGCDPSDPNKTVNFNILHSNPNFVKIQYKQELIDNIRAEQEKKKAEAKARKEKAKLENEQMRSRKAEEKADNQQGSEDLISALASPPPRPTALVCPPSKGKASHGAVPISLQTTAGTNYKATVSVSLPAASKPAAPSAPSKSAGGAPPPPPPPPPANLPPPPPPSGGRASPGGSAPSTADLLKGGIKLKKVEKPPEPAPAPMTHLDLIKQGGFKLKKVDKSKPLPPPPKPEVENVDPNSLSLQEILARAASIRDAVAGSDDSDDDEESESSSTTW</sequence>
<dbReference type="SMR" id="A2DU31"/>
<proteinExistence type="inferred from homology"/>
<feature type="region of interest" description="Disordered" evidence="2">
    <location>
        <begin position="277"/>
        <end position="385"/>
    </location>
</feature>
<dbReference type="RefSeq" id="XP_001328247.1">
    <property type="nucleotide sequence ID" value="XM_001328212.1"/>
</dbReference>
<feature type="compositionally biased region" description="Pro residues" evidence="2">
    <location>
        <begin position="294"/>
        <end position="313"/>
    </location>
</feature>
<evidence type="ECO:0000313" key="4">
    <source>
        <dbReference type="Proteomes" id="UP000001542"/>
    </source>
</evidence>
<dbReference type="OMA" id="PDMAYND"/>
<evidence type="ECO:0008006" key="5">
    <source>
        <dbReference type="Google" id="ProtNLM"/>
    </source>
</evidence>
<evidence type="ECO:0000256" key="2">
    <source>
        <dbReference type="SAM" id="MobiDB-lite"/>
    </source>
</evidence>
<dbReference type="GO" id="GO:0005856">
    <property type="term" value="C:cytoskeleton"/>
    <property type="evidence" value="ECO:0007669"/>
    <property type="project" value="UniProtKB-SubCell"/>
</dbReference>
<reference evidence="3" key="1">
    <citation type="submission" date="2006-10" db="EMBL/GenBank/DDBJ databases">
        <authorList>
            <person name="Amadeo P."/>
            <person name="Zhao Q."/>
            <person name="Wortman J."/>
            <person name="Fraser-Liggett C."/>
            <person name="Carlton J."/>
        </authorList>
    </citation>
    <scope>NUCLEOTIDE SEQUENCE</scope>
    <source>
        <strain evidence="3">G3</strain>
    </source>
</reference>
<dbReference type="Gene3D" id="1.20.5.340">
    <property type="match status" value="1"/>
</dbReference>
<reference evidence="3" key="2">
    <citation type="journal article" date="2007" name="Science">
        <title>Draft genome sequence of the sexually transmitted pathogen Trichomonas vaginalis.</title>
        <authorList>
            <person name="Carlton J.M."/>
            <person name="Hirt R.P."/>
            <person name="Silva J.C."/>
            <person name="Delcher A.L."/>
            <person name="Schatz M."/>
            <person name="Zhao Q."/>
            <person name="Wortman J.R."/>
            <person name="Bidwell S.L."/>
            <person name="Alsmark U.C.M."/>
            <person name="Besteiro S."/>
            <person name="Sicheritz-Ponten T."/>
            <person name="Noel C.J."/>
            <person name="Dacks J.B."/>
            <person name="Foster P.G."/>
            <person name="Simillion C."/>
            <person name="Van de Peer Y."/>
            <person name="Miranda-Saavedra D."/>
            <person name="Barton G.J."/>
            <person name="Westrop G.D."/>
            <person name="Mueller S."/>
            <person name="Dessi D."/>
            <person name="Fiori P.L."/>
            <person name="Ren Q."/>
            <person name="Paulsen I."/>
            <person name="Zhang H."/>
            <person name="Bastida-Corcuera F.D."/>
            <person name="Simoes-Barbosa A."/>
            <person name="Brown M.T."/>
            <person name="Hayes R.D."/>
            <person name="Mukherjee M."/>
            <person name="Okumura C.Y."/>
            <person name="Schneider R."/>
            <person name="Smith A.J."/>
            <person name="Vanacova S."/>
            <person name="Villalvazo M."/>
            <person name="Haas B.J."/>
            <person name="Pertea M."/>
            <person name="Feldblyum T.V."/>
            <person name="Utterback T.R."/>
            <person name="Shu C.L."/>
            <person name="Osoegawa K."/>
            <person name="de Jong P.J."/>
            <person name="Hrdy I."/>
            <person name="Horvathova L."/>
            <person name="Zubacova Z."/>
            <person name="Dolezal P."/>
            <person name="Malik S.B."/>
            <person name="Logsdon J.M. Jr."/>
            <person name="Henze K."/>
            <person name="Gupta A."/>
            <person name="Wang C.C."/>
            <person name="Dunne R.L."/>
            <person name="Upcroft J.A."/>
            <person name="Upcroft P."/>
            <person name="White O."/>
            <person name="Salzberg S.L."/>
            <person name="Tang P."/>
            <person name="Chiu C.-H."/>
            <person name="Lee Y.-S."/>
            <person name="Embley T.M."/>
            <person name="Coombs G.H."/>
            <person name="Mottram J.C."/>
            <person name="Tachezy J."/>
            <person name="Fraser-Liggett C.M."/>
            <person name="Johnson P.J."/>
        </authorList>
    </citation>
    <scope>NUCLEOTIDE SEQUENCE [LARGE SCALE GENOMIC DNA]</scope>
    <source>
        <strain evidence="3">G3</strain>
    </source>
</reference>
<evidence type="ECO:0000313" key="3">
    <source>
        <dbReference type="EMBL" id="EAY16024.1"/>
    </source>
</evidence>
<dbReference type="InParanoid" id="A2DU31"/>
<accession>A2DU31</accession>
<dbReference type="PANTHER" id="PTHR12902">
    <property type="entry name" value="WASP-1"/>
    <property type="match status" value="1"/>
</dbReference>
<dbReference type="STRING" id="5722.A2DU31"/>